<dbReference type="GO" id="GO:0016020">
    <property type="term" value="C:membrane"/>
    <property type="evidence" value="ECO:0007669"/>
    <property type="project" value="GOC"/>
</dbReference>
<sequence length="339" mass="35430">MVRLLLLLLLCSAVVASAVVGRTSPPLSSEKGKGFLQCKVCEQSLSKVQQLVASEDVQNKVVDVLVNDVCPKTPEVEKCQQYAKAGVPMAAQYITAHFAPDTTCTDLKLCSKTMAAQVAKTVGASNETCSFCKAAVGFIDEKFVQNKTSAEVVDEMKAGCDKLAAFNAGLGDQCTKYVDEYGSKISFVLTTLGPDQLCGFVHACETDVDLTHPVVSPVFSAAVAESVQLHPAYVSGGEVVNEGECGECKFVVTQVKNVLSSNSTQQKIVGIVEKLCGDLPGGMAGECTSLVDAYGPMVLSTVADKLDPEEDCKNIGACSSGKDVLVLPGGSVGAGVEHA</sequence>
<name>A0A830HHF7_9CHLO</name>
<keyword evidence="6" id="KW-0325">Glycoprotein</keyword>
<evidence type="ECO:0000256" key="4">
    <source>
        <dbReference type="ARBA" id="ARBA00022737"/>
    </source>
</evidence>
<dbReference type="AlphaFoldDB" id="A0A830HHF7"/>
<feature type="domain" description="Saposin B-type" evidence="11">
    <location>
        <begin position="125"/>
        <end position="208"/>
    </location>
</feature>
<evidence type="ECO:0000313" key="12">
    <source>
        <dbReference type="EMBL" id="GHP05983.1"/>
    </source>
</evidence>
<dbReference type="PANTHER" id="PTHR11480">
    <property type="entry name" value="SAPOSIN-RELATED"/>
    <property type="match status" value="1"/>
</dbReference>
<dbReference type="InterPro" id="IPR011001">
    <property type="entry name" value="Saposin-like"/>
</dbReference>
<dbReference type="InterPro" id="IPR007856">
    <property type="entry name" value="SapB_1"/>
</dbReference>
<feature type="chain" id="PRO_5032731638" description="Pulmonary surfactant-associated protein B" evidence="10">
    <location>
        <begin position="19"/>
        <end position="339"/>
    </location>
</feature>
<evidence type="ECO:0000313" key="13">
    <source>
        <dbReference type="Proteomes" id="UP000660262"/>
    </source>
</evidence>
<keyword evidence="5" id="KW-1015">Disulfide bond</keyword>
<evidence type="ECO:0000256" key="9">
    <source>
        <dbReference type="ARBA" id="ARBA00041785"/>
    </source>
</evidence>
<keyword evidence="3 10" id="KW-0732">Signal</keyword>
<comment type="subcellular location">
    <subcellularLocation>
        <location evidence="1">Secreted</location>
        <location evidence="1">Extracellular space</location>
    </subcellularLocation>
</comment>
<dbReference type="InterPro" id="IPR051428">
    <property type="entry name" value="Sphingo_Act-Surfact_Prot"/>
</dbReference>
<keyword evidence="13" id="KW-1185">Reference proteome</keyword>
<dbReference type="SMART" id="SM00741">
    <property type="entry name" value="SapB"/>
    <property type="match status" value="3"/>
</dbReference>
<evidence type="ECO:0000256" key="3">
    <source>
        <dbReference type="ARBA" id="ARBA00022729"/>
    </source>
</evidence>
<dbReference type="GO" id="GO:0006665">
    <property type="term" value="P:sphingolipid metabolic process"/>
    <property type="evidence" value="ECO:0007669"/>
    <property type="project" value="InterPro"/>
</dbReference>
<dbReference type="Pfam" id="PF03489">
    <property type="entry name" value="SapB_2"/>
    <property type="match status" value="2"/>
</dbReference>
<reference evidence="12" key="1">
    <citation type="submission" date="2020-10" db="EMBL/GenBank/DDBJ databases">
        <title>Unveiling of a novel bifunctional photoreceptor, Dualchrome1, isolated from a cosmopolitan green alga.</title>
        <authorList>
            <person name="Suzuki S."/>
            <person name="Kawachi M."/>
        </authorList>
    </citation>
    <scope>NUCLEOTIDE SEQUENCE</scope>
    <source>
        <strain evidence="12">NIES 2893</strain>
    </source>
</reference>
<comment type="caution">
    <text evidence="12">The sequence shown here is derived from an EMBL/GenBank/DDBJ whole genome shotgun (WGS) entry which is preliminary data.</text>
</comment>
<organism evidence="12 13">
    <name type="scientific">Pycnococcus provasolii</name>
    <dbReference type="NCBI Taxonomy" id="41880"/>
    <lineage>
        <taxon>Eukaryota</taxon>
        <taxon>Viridiplantae</taxon>
        <taxon>Chlorophyta</taxon>
        <taxon>Pseudoscourfieldiophyceae</taxon>
        <taxon>Pseudoscourfieldiales</taxon>
        <taxon>Pycnococcaceae</taxon>
        <taxon>Pycnococcus</taxon>
    </lineage>
</organism>
<dbReference type="PRINTS" id="PR01797">
    <property type="entry name" value="SAPOSIN"/>
</dbReference>
<evidence type="ECO:0000256" key="1">
    <source>
        <dbReference type="ARBA" id="ARBA00004239"/>
    </source>
</evidence>
<dbReference type="Proteomes" id="UP000660262">
    <property type="component" value="Unassembled WGS sequence"/>
</dbReference>
<evidence type="ECO:0000256" key="2">
    <source>
        <dbReference type="ARBA" id="ARBA00022525"/>
    </source>
</evidence>
<dbReference type="PROSITE" id="PS50015">
    <property type="entry name" value="SAP_B"/>
    <property type="match status" value="3"/>
</dbReference>
<keyword evidence="2" id="KW-0964">Secreted</keyword>
<dbReference type="Pfam" id="PF05184">
    <property type="entry name" value="SapB_1"/>
    <property type="match status" value="2"/>
</dbReference>
<evidence type="ECO:0000259" key="11">
    <source>
        <dbReference type="PROSITE" id="PS50015"/>
    </source>
</evidence>
<evidence type="ECO:0000256" key="5">
    <source>
        <dbReference type="ARBA" id="ARBA00023157"/>
    </source>
</evidence>
<dbReference type="InterPro" id="IPR008138">
    <property type="entry name" value="SapB_2"/>
</dbReference>
<dbReference type="Gene3D" id="1.10.225.10">
    <property type="entry name" value="Saposin-like"/>
    <property type="match status" value="3"/>
</dbReference>
<evidence type="ECO:0000256" key="10">
    <source>
        <dbReference type="SAM" id="SignalP"/>
    </source>
</evidence>
<dbReference type="FunFam" id="1.10.225.10:FF:000008">
    <property type="entry name" value="Pulmonary surfactant-associated protein B"/>
    <property type="match status" value="1"/>
</dbReference>
<keyword evidence="4" id="KW-0677">Repeat</keyword>
<dbReference type="GO" id="GO:0005764">
    <property type="term" value="C:lysosome"/>
    <property type="evidence" value="ECO:0007669"/>
    <property type="project" value="InterPro"/>
</dbReference>
<comment type="function">
    <text evidence="7">Pulmonary surfactant-associated proteins promote alveolar stability by lowering the surface tension at the air-liquid interface in the peripheral air spaces. SP-B increases the collapse pressure of palmitic acid to nearly 70 millinewtons per meter.</text>
</comment>
<accession>A0A830HHF7</accession>
<evidence type="ECO:0000256" key="8">
    <source>
        <dbReference type="ARBA" id="ARBA00041094"/>
    </source>
</evidence>
<protein>
    <recommendedName>
        <fullName evidence="8">Pulmonary surfactant-associated protein B</fullName>
    </recommendedName>
    <alternativeName>
        <fullName evidence="9">Pulmonary surfactant-associated proteolipid SPL(Phe)</fullName>
    </alternativeName>
</protein>
<dbReference type="SUPFAM" id="SSF47862">
    <property type="entry name" value="Saposin"/>
    <property type="match status" value="3"/>
</dbReference>
<proteinExistence type="predicted"/>
<dbReference type="GO" id="GO:0005576">
    <property type="term" value="C:extracellular region"/>
    <property type="evidence" value="ECO:0007669"/>
    <property type="project" value="UniProtKB-SubCell"/>
</dbReference>
<feature type="domain" description="Saposin B-type" evidence="11">
    <location>
        <begin position="241"/>
        <end position="322"/>
    </location>
</feature>
<gene>
    <name evidence="12" type="ORF">PPROV_000473000</name>
</gene>
<evidence type="ECO:0000256" key="7">
    <source>
        <dbReference type="ARBA" id="ARBA00037221"/>
    </source>
</evidence>
<dbReference type="InterPro" id="IPR008373">
    <property type="entry name" value="Saposin"/>
</dbReference>
<feature type="signal peptide" evidence="10">
    <location>
        <begin position="1"/>
        <end position="18"/>
    </location>
</feature>
<feature type="domain" description="Saposin B-type" evidence="11">
    <location>
        <begin position="34"/>
        <end position="114"/>
    </location>
</feature>
<evidence type="ECO:0000256" key="6">
    <source>
        <dbReference type="ARBA" id="ARBA00023180"/>
    </source>
</evidence>
<dbReference type="EMBL" id="BNJQ01000011">
    <property type="protein sequence ID" value="GHP05983.1"/>
    <property type="molecule type" value="Genomic_DNA"/>
</dbReference>
<dbReference type="InterPro" id="IPR008139">
    <property type="entry name" value="SaposinB_dom"/>
</dbReference>
<dbReference type="OrthoDB" id="69496at2759"/>